<name>A0A381VXJ0_9ZZZZ</name>
<gene>
    <name evidence="1" type="ORF">METZ01_LOCUS97675</name>
</gene>
<reference evidence="1" key="1">
    <citation type="submission" date="2018-05" db="EMBL/GenBank/DDBJ databases">
        <authorList>
            <person name="Lanie J.A."/>
            <person name="Ng W.-L."/>
            <person name="Kazmierczak K.M."/>
            <person name="Andrzejewski T.M."/>
            <person name="Davidsen T.M."/>
            <person name="Wayne K.J."/>
            <person name="Tettelin H."/>
            <person name="Glass J.I."/>
            <person name="Rusch D."/>
            <person name="Podicherti R."/>
            <person name="Tsui H.-C.T."/>
            <person name="Winkler M.E."/>
        </authorList>
    </citation>
    <scope>NUCLEOTIDE SEQUENCE</scope>
</reference>
<sequence length="259" mass="28877">MKFGYWIFSSLIGLAAGQTYPVGQNYPPPTDLITAPTAATLIRGSFSLGMRIQDAGGMILGLRAGITDRFQFGLSYGSPNLIGDDSLRWYPRPEANLKYMIVDESITLPGLALGLNTQGYGNFHDGDSLNRYDMKAYGAYLAASKNWKTPLGNLGLHSGAGYNFTETNDGDDDPNVFFGIDIEMNPEFSILVEYNAALNENNMTTETLAISRGGYLNAALRWTFVEHLHLEVNLNNLLFDEDKVDYFKREIKIIYIEYF</sequence>
<protein>
    <submittedName>
        <fullName evidence="1">Uncharacterized protein</fullName>
    </submittedName>
</protein>
<dbReference type="SUPFAM" id="SSF56935">
    <property type="entry name" value="Porins"/>
    <property type="match status" value="1"/>
</dbReference>
<dbReference type="EMBL" id="UINC01010041">
    <property type="protein sequence ID" value="SVA44821.1"/>
    <property type="molecule type" value="Genomic_DNA"/>
</dbReference>
<proteinExistence type="predicted"/>
<dbReference type="AlphaFoldDB" id="A0A381VXJ0"/>
<organism evidence="1">
    <name type="scientific">marine metagenome</name>
    <dbReference type="NCBI Taxonomy" id="408172"/>
    <lineage>
        <taxon>unclassified sequences</taxon>
        <taxon>metagenomes</taxon>
        <taxon>ecological metagenomes</taxon>
    </lineage>
</organism>
<evidence type="ECO:0000313" key="1">
    <source>
        <dbReference type="EMBL" id="SVA44821.1"/>
    </source>
</evidence>
<accession>A0A381VXJ0</accession>